<evidence type="ECO:0000256" key="5">
    <source>
        <dbReference type="ARBA" id="ARBA00023136"/>
    </source>
</evidence>
<dbReference type="PROSITE" id="PS50850">
    <property type="entry name" value="MFS"/>
    <property type="match status" value="1"/>
</dbReference>
<dbReference type="InterPro" id="IPR036259">
    <property type="entry name" value="MFS_trans_sf"/>
</dbReference>
<dbReference type="InterPro" id="IPR005829">
    <property type="entry name" value="Sugar_transporter_CS"/>
</dbReference>
<keyword evidence="12" id="KW-1185">Reference proteome</keyword>
<dbReference type="SUPFAM" id="SSF103473">
    <property type="entry name" value="MFS general substrate transporter"/>
    <property type="match status" value="1"/>
</dbReference>
<evidence type="ECO:0000256" key="3">
    <source>
        <dbReference type="ARBA" id="ARBA00022692"/>
    </source>
</evidence>
<sequence length="485" mass="53376">MNQDRYSLIDNAANSSIAPESGYESGEAVFNKPKTFRQHVAAFAATLSALAAGSVLAWTSPILTDLEKGKFNDIQLDSDQIGWIGSFVTLGAMTMCIPTGFICDIIGRKKTLLLLFAPFTVGWILIIFSKHVLMLYFGRLFTGAASGACCIAAPIYTSEIAHKSVRGTLGSYFQLMVTVGIFFAYILGKYLSPINFTIVCGSLPFIFLLTFSFQPESPVFLLKRGMYDKAKEALIILRGEGYKIDSELNEIEGYLKESTQATISLTETFKQGAVIKAFVISCSLMFFQQFSGINAIILYTTNIFETSGVDLDPHDAAILVGFFQVITTFVTAAIIDRLGRRILLFVSALFVTITMFLLGAFFTLKNRTDVGESVITKLEFVPVSALCIFIIAYSIGLGPIPWVISSEIFPTEIKSITSSTAGTCNWFLAFILTRFFLQVSNYIGQDSTFYIFGSASMIGIFFVYIFVPETKGKSIIEIQAILNNN</sequence>
<dbReference type="FunFam" id="1.20.1250.20:FF:000055">
    <property type="entry name" value="Facilitated trehalose transporter Tret1-2 homolog"/>
    <property type="match status" value="1"/>
</dbReference>
<feature type="transmembrane region" description="Helical" evidence="9">
    <location>
        <begin position="169"/>
        <end position="188"/>
    </location>
</feature>
<gene>
    <name evidence="11" type="ORF">PSYICH_LOCUS15481</name>
</gene>
<evidence type="ECO:0000256" key="4">
    <source>
        <dbReference type="ARBA" id="ARBA00022989"/>
    </source>
</evidence>
<dbReference type="PANTHER" id="PTHR48021:SF1">
    <property type="entry name" value="GH07001P-RELATED"/>
    <property type="match status" value="1"/>
</dbReference>
<evidence type="ECO:0000256" key="8">
    <source>
        <dbReference type="RuleBase" id="RU003346"/>
    </source>
</evidence>
<name>A0A9P0DFF1_9CUCU</name>
<comment type="similarity">
    <text evidence="7">Belongs to the major facilitator superfamily. Sugar transporter (TC 2.A.1.1) family. Trehalose transporter subfamily.</text>
</comment>
<feature type="transmembrane region" description="Helical" evidence="9">
    <location>
        <begin position="316"/>
        <end position="335"/>
    </location>
</feature>
<evidence type="ECO:0000256" key="7">
    <source>
        <dbReference type="ARBA" id="ARBA00024348"/>
    </source>
</evidence>
<keyword evidence="4 9" id="KW-1133">Transmembrane helix</keyword>
<evidence type="ECO:0000313" key="12">
    <source>
        <dbReference type="Proteomes" id="UP001153636"/>
    </source>
</evidence>
<feature type="transmembrane region" description="Helical" evidence="9">
    <location>
        <begin position="83"/>
        <end position="105"/>
    </location>
</feature>
<feature type="domain" description="Major facilitator superfamily (MFS) profile" evidence="10">
    <location>
        <begin position="37"/>
        <end position="471"/>
    </location>
</feature>
<feature type="transmembrane region" description="Helical" evidence="9">
    <location>
        <begin position="135"/>
        <end position="157"/>
    </location>
</feature>
<dbReference type="AlphaFoldDB" id="A0A9P0DFF1"/>
<keyword evidence="3 9" id="KW-0812">Transmembrane</keyword>
<dbReference type="PROSITE" id="PS00217">
    <property type="entry name" value="SUGAR_TRANSPORT_2"/>
    <property type="match status" value="1"/>
</dbReference>
<keyword evidence="8" id="KW-0813">Transport</keyword>
<dbReference type="InterPro" id="IPR005828">
    <property type="entry name" value="MFS_sugar_transport-like"/>
</dbReference>
<feature type="transmembrane region" description="Helical" evidence="9">
    <location>
        <begin position="277"/>
        <end position="304"/>
    </location>
</feature>
<dbReference type="InterPro" id="IPR044775">
    <property type="entry name" value="MFS_ERD6/Tret1-like"/>
</dbReference>
<keyword evidence="6" id="KW-0325">Glycoprotein</keyword>
<dbReference type="PANTHER" id="PTHR48021">
    <property type="match status" value="1"/>
</dbReference>
<dbReference type="PRINTS" id="PR00171">
    <property type="entry name" value="SUGRTRNSPORT"/>
</dbReference>
<dbReference type="GO" id="GO:0005886">
    <property type="term" value="C:plasma membrane"/>
    <property type="evidence" value="ECO:0007669"/>
    <property type="project" value="UniProtKB-SubCell"/>
</dbReference>
<dbReference type="NCBIfam" id="TIGR00879">
    <property type="entry name" value="SP"/>
    <property type="match status" value="1"/>
</dbReference>
<dbReference type="EMBL" id="OV651821">
    <property type="protein sequence ID" value="CAH1115377.1"/>
    <property type="molecule type" value="Genomic_DNA"/>
</dbReference>
<dbReference type="Proteomes" id="UP001153636">
    <property type="component" value="Chromosome 9"/>
</dbReference>
<evidence type="ECO:0000313" key="11">
    <source>
        <dbReference type="EMBL" id="CAH1115377.1"/>
    </source>
</evidence>
<feature type="transmembrane region" description="Helical" evidence="9">
    <location>
        <begin position="112"/>
        <end position="129"/>
    </location>
</feature>
<feature type="transmembrane region" description="Helical" evidence="9">
    <location>
        <begin position="416"/>
        <end position="437"/>
    </location>
</feature>
<feature type="transmembrane region" description="Helical" evidence="9">
    <location>
        <begin position="40"/>
        <end position="63"/>
    </location>
</feature>
<dbReference type="InterPro" id="IPR050549">
    <property type="entry name" value="MFS_Trehalose_Transporter"/>
</dbReference>
<organism evidence="11 12">
    <name type="scientific">Psylliodes chrysocephalus</name>
    <dbReference type="NCBI Taxonomy" id="3402493"/>
    <lineage>
        <taxon>Eukaryota</taxon>
        <taxon>Metazoa</taxon>
        <taxon>Ecdysozoa</taxon>
        <taxon>Arthropoda</taxon>
        <taxon>Hexapoda</taxon>
        <taxon>Insecta</taxon>
        <taxon>Pterygota</taxon>
        <taxon>Neoptera</taxon>
        <taxon>Endopterygota</taxon>
        <taxon>Coleoptera</taxon>
        <taxon>Polyphaga</taxon>
        <taxon>Cucujiformia</taxon>
        <taxon>Chrysomeloidea</taxon>
        <taxon>Chrysomelidae</taxon>
        <taxon>Galerucinae</taxon>
        <taxon>Alticini</taxon>
        <taxon>Psylliodes</taxon>
    </lineage>
</organism>
<evidence type="ECO:0000256" key="2">
    <source>
        <dbReference type="ARBA" id="ARBA00022475"/>
    </source>
</evidence>
<protein>
    <recommendedName>
        <fullName evidence="10">Major facilitator superfamily (MFS) profile domain-containing protein</fullName>
    </recommendedName>
</protein>
<reference evidence="11" key="1">
    <citation type="submission" date="2022-01" db="EMBL/GenBank/DDBJ databases">
        <authorList>
            <person name="King R."/>
        </authorList>
    </citation>
    <scope>NUCLEOTIDE SEQUENCE</scope>
</reference>
<proteinExistence type="inferred from homology"/>
<comment type="subcellular location">
    <subcellularLocation>
        <location evidence="1">Cell membrane</location>
        <topology evidence="1">Multi-pass membrane protein</topology>
    </subcellularLocation>
</comment>
<dbReference type="Pfam" id="PF00083">
    <property type="entry name" value="Sugar_tr"/>
    <property type="match status" value="1"/>
</dbReference>
<dbReference type="GO" id="GO:0051119">
    <property type="term" value="F:sugar transmembrane transporter activity"/>
    <property type="evidence" value="ECO:0007669"/>
    <property type="project" value="InterPro"/>
</dbReference>
<feature type="transmembrane region" description="Helical" evidence="9">
    <location>
        <begin position="342"/>
        <end position="363"/>
    </location>
</feature>
<feature type="transmembrane region" description="Helical" evidence="9">
    <location>
        <begin position="449"/>
        <end position="467"/>
    </location>
</feature>
<feature type="transmembrane region" description="Helical" evidence="9">
    <location>
        <begin position="194"/>
        <end position="213"/>
    </location>
</feature>
<evidence type="ECO:0000256" key="1">
    <source>
        <dbReference type="ARBA" id="ARBA00004651"/>
    </source>
</evidence>
<dbReference type="InterPro" id="IPR003663">
    <property type="entry name" value="Sugar/inositol_transpt"/>
</dbReference>
<evidence type="ECO:0000256" key="6">
    <source>
        <dbReference type="ARBA" id="ARBA00023180"/>
    </source>
</evidence>
<dbReference type="PROSITE" id="PS00216">
    <property type="entry name" value="SUGAR_TRANSPORT_1"/>
    <property type="match status" value="1"/>
</dbReference>
<accession>A0A9P0DFF1</accession>
<dbReference type="OrthoDB" id="6612291at2759"/>
<keyword evidence="5 9" id="KW-0472">Membrane</keyword>
<evidence type="ECO:0000256" key="9">
    <source>
        <dbReference type="SAM" id="Phobius"/>
    </source>
</evidence>
<dbReference type="Gene3D" id="1.20.1250.20">
    <property type="entry name" value="MFS general substrate transporter like domains"/>
    <property type="match status" value="1"/>
</dbReference>
<dbReference type="CDD" id="cd17358">
    <property type="entry name" value="MFS_GLUT6_8_Class3_like"/>
    <property type="match status" value="1"/>
</dbReference>
<dbReference type="InterPro" id="IPR020846">
    <property type="entry name" value="MFS_dom"/>
</dbReference>
<evidence type="ECO:0000259" key="10">
    <source>
        <dbReference type="PROSITE" id="PS50850"/>
    </source>
</evidence>
<keyword evidence="2" id="KW-1003">Cell membrane</keyword>
<feature type="transmembrane region" description="Helical" evidence="9">
    <location>
        <begin position="383"/>
        <end position="404"/>
    </location>
</feature>